<comment type="pathway">
    <text evidence="5">Amino-acid degradation; L-proline degradation into L-glutamate; L-glutamate from L-proline: step 1/2.</text>
</comment>
<keyword evidence="5" id="KW-0678">Repressor</keyword>
<dbReference type="InterPro" id="IPR002872">
    <property type="entry name" value="Proline_DH_dom"/>
</dbReference>
<dbReference type="AlphaFoldDB" id="A0A1X9NDK9"/>
<dbReference type="Gene3D" id="3.40.605.10">
    <property type="entry name" value="Aldehyde Dehydrogenase, Chain A, domain 1"/>
    <property type="match status" value="1"/>
</dbReference>
<comment type="similarity">
    <text evidence="5">In the N-terminal section; belongs to the proline dehydrogenase family.</text>
</comment>
<evidence type="ECO:0000256" key="6">
    <source>
        <dbReference type="PIRSR" id="PIRSR000197-1"/>
    </source>
</evidence>
<keyword evidence="3 5" id="KW-0520">NAD</keyword>
<evidence type="ECO:0000259" key="9">
    <source>
        <dbReference type="Pfam" id="PF14850"/>
    </source>
</evidence>
<dbReference type="InterPro" id="IPR024082">
    <property type="entry name" value="PRODH_PutA_dom_II"/>
</dbReference>
<dbReference type="SUPFAM" id="SSF51730">
    <property type="entry name" value="FAD-linked oxidoreductase"/>
    <property type="match status" value="1"/>
</dbReference>
<dbReference type="InterPro" id="IPR050485">
    <property type="entry name" value="Proline_metab_enzyme"/>
</dbReference>
<evidence type="ECO:0000259" key="8">
    <source>
        <dbReference type="Pfam" id="PF01619"/>
    </source>
</evidence>
<dbReference type="Pfam" id="PF00171">
    <property type="entry name" value="Aldedh"/>
    <property type="match status" value="1"/>
</dbReference>
<dbReference type="InterPro" id="IPR016160">
    <property type="entry name" value="Ald_DH_CS_CYS"/>
</dbReference>
<dbReference type="PIRSF" id="PIRSF000197">
    <property type="entry name" value="Bifunct_PutA"/>
    <property type="match status" value="1"/>
</dbReference>
<feature type="active site" evidence="6">
    <location>
        <position position="818"/>
    </location>
</feature>
<dbReference type="InterPro" id="IPR025703">
    <property type="entry name" value="Bifunct_PutA"/>
</dbReference>
<protein>
    <recommendedName>
        <fullName evidence="5">Bifunctional protein PutA</fullName>
    </recommendedName>
    <domain>
        <recommendedName>
            <fullName evidence="5">Proline dehydrogenase</fullName>
            <ecNumber evidence="5">1.5.5.2</ecNumber>
        </recommendedName>
        <alternativeName>
            <fullName evidence="5">Proline oxidase</fullName>
        </alternativeName>
    </domain>
    <domain>
        <recommendedName>
            <fullName evidence="5">Delta-1-pyrroline-5-carboxylate dehydrogenase</fullName>
            <shortName evidence="5">P5C dehydrogenase</shortName>
            <ecNumber evidence="5">1.2.1.88</ecNumber>
        </recommendedName>
        <alternativeName>
            <fullName evidence="5">L-glutamate gamma-semialdehyde dehydrogenase</fullName>
        </alternativeName>
    </domain>
</protein>
<keyword evidence="2 5" id="KW-0560">Oxidoreductase</keyword>
<dbReference type="PANTHER" id="PTHR42862">
    <property type="entry name" value="DELTA-1-PYRROLINE-5-CARBOXYLATE DEHYDROGENASE 1, ISOFORM A-RELATED"/>
    <property type="match status" value="1"/>
</dbReference>
<comment type="catalytic activity">
    <reaction evidence="5">
        <text>L-proline + a quinone = (S)-1-pyrroline-5-carboxylate + a quinol + H(+)</text>
        <dbReference type="Rhea" id="RHEA:23784"/>
        <dbReference type="ChEBI" id="CHEBI:15378"/>
        <dbReference type="ChEBI" id="CHEBI:17388"/>
        <dbReference type="ChEBI" id="CHEBI:24646"/>
        <dbReference type="ChEBI" id="CHEBI:60039"/>
        <dbReference type="ChEBI" id="CHEBI:132124"/>
        <dbReference type="EC" id="1.5.5.2"/>
    </reaction>
</comment>
<dbReference type="InterPro" id="IPR029041">
    <property type="entry name" value="FAD-linked_oxidoreductase-like"/>
</dbReference>
<keyword evidence="5" id="KW-0642">Proline metabolism</keyword>
<evidence type="ECO:0000256" key="2">
    <source>
        <dbReference type="ARBA" id="ARBA00023002"/>
    </source>
</evidence>
<dbReference type="Gene3D" id="3.20.20.220">
    <property type="match status" value="2"/>
</dbReference>
<dbReference type="InterPro" id="IPR005933">
    <property type="entry name" value="PutA_C"/>
</dbReference>
<dbReference type="KEGG" id="osg:BST96_14625"/>
<evidence type="ECO:0000259" key="7">
    <source>
        <dbReference type="Pfam" id="PF00171"/>
    </source>
</evidence>
<feature type="domain" description="Proline dehydrogenase" evidence="8">
    <location>
        <begin position="192"/>
        <end position="475"/>
    </location>
</feature>
<dbReference type="InterPro" id="IPR016161">
    <property type="entry name" value="Ald_DH/histidinol_DH"/>
</dbReference>
<dbReference type="InterPro" id="IPR016162">
    <property type="entry name" value="Ald_DH_N"/>
</dbReference>
<dbReference type="EC" id="1.5.5.2" evidence="5"/>
<accession>A0A1X9NDK9</accession>
<dbReference type="PROSITE" id="PS00070">
    <property type="entry name" value="ALDEHYDE_DEHYDR_CYS"/>
    <property type="match status" value="1"/>
</dbReference>
<dbReference type="OrthoDB" id="5887723at2"/>
<dbReference type="GO" id="GO:0003700">
    <property type="term" value="F:DNA-binding transcription factor activity"/>
    <property type="evidence" value="ECO:0007669"/>
    <property type="project" value="InterPro"/>
</dbReference>
<evidence type="ECO:0000256" key="3">
    <source>
        <dbReference type="ARBA" id="ARBA00023027"/>
    </source>
</evidence>
<dbReference type="EC" id="1.2.1.88" evidence="5"/>
<evidence type="ECO:0000313" key="11">
    <source>
        <dbReference type="Proteomes" id="UP000193450"/>
    </source>
</evidence>
<comment type="function">
    <text evidence="5">Oxidizes proline to glutamate for use as a carbon and nitrogen source.</text>
</comment>
<dbReference type="GO" id="GO:0010133">
    <property type="term" value="P:L-proline catabolic process to L-glutamate"/>
    <property type="evidence" value="ECO:0007669"/>
    <property type="project" value="UniProtKB-UniRule"/>
</dbReference>
<comment type="catalytic activity">
    <reaction evidence="4 5">
        <text>L-glutamate 5-semialdehyde + NAD(+) + H2O = L-glutamate + NADH + 2 H(+)</text>
        <dbReference type="Rhea" id="RHEA:30235"/>
        <dbReference type="ChEBI" id="CHEBI:15377"/>
        <dbReference type="ChEBI" id="CHEBI:15378"/>
        <dbReference type="ChEBI" id="CHEBI:29985"/>
        <dbReference type="ChEBI" id="CHEBI:57540"/>
        <dbReference type="ChEBI" id="CHEBI:57945"/>
        <dbReference type="ChEBI" id="CHEBI:58066"/>
        <dbReference type="EC" id="1.2.1.88"/>
    </reaction>
</comment>
<comment type="similarity">
    <text evidence="5">In the C-terminal section; belongs to the aldehyde dehydrogenase family.</text>
</comment>
<dbReference type="CDD" id="cd07125">
    <property type="entry name" value="ALDH_PutA-P5CDH"/>
    <property type="match status" value="1"/>
</dbReference>
<keyword evidence="5" id="KW-0804">Transcription</keyword>
<dbReference type="UniPathway" id="UPA00261">
    <property type="reaction ID" value="UER00373"/>
</dbReference>
<feature type="domain" description="Aldehyde dehydrogenase" evidence="7">
    <location>
        <begin position="564"/>
        <end position="1008"/>
    </location>
</feature>
<dbReference type="InterPro" id="IPR024089">
    <property type="entry name" value="PRODH_PutA_dom_I/II"/>
</dbReference>
<sequence length="1205" mass="131868">MTLAALRHQIRQLTHQDEHQAVEYLLAIASTDEVSREQILSQSRDLVSQCRSDKSGKGTMDAFLQEFGLSNKEGVALMCLAEALLRVPDGITADRLIAEKISQGNWSCHRGKSDSLFVNASTWGLMLTGKIVALDTEITQQTDSWVTQLVSKVSEPVVRRAVLQAMRIMGGQYVLGRTIDEGMQRGVKENPARTRFSFDMLGEGARTEADAENYYQAYYQAISRIGKNNAKTTVVGANGISVKLSALYCRYHYSHQNGVMSVLLPRIKALCLCAKEYGLGLSIDAEESERLDMSLDIFASLAEDKELADWEGLGFVLQAYQKRAPAVADWLIALGQESGRRLMVRLVKGAYWDAEIKHAQEQGFKDYPVFTRKANTDLCYQVCAEKLLAATEAIYPQFATHNAYTVCLVLAIAKGKDFEFQRLHGMGELLYKHLELTAKPAPLRVYAPIGQHQDLLPYLVRRLLENGANSSFVNRFLDRQTPVEALLDDVYTQVLQYRPYRHPNIPLPPGIYRAAGDKRDNAKGIDLDNPIAVERLLTVINTDNSDRQASAIVGGEQCGGVFEEVVSPADRHRVVGHIAEAQDKDVQRALLLAHTAQPDWQGLSGEFRAVILERMGDILEQHTEELMAIIVAEAGRTIADALSEVREAVDFCRYYAQSARYYFSGHSNSLTACGTFLCISPWNFPLAIFTGQIAAALAAGNSVLAKPAEQTPLVAARAVALFHSVGVPVDNLHLLPGDGARIGATLLSDPRLSGVAFTGSTETAQIISRQLALREGNPVPLIAETGGQNAMIVDSTALPEQVVDDVIASAFLSAGQRCSALRVLYIQEDIADKVLSMLAGAMDALSLGDPAKLSTDIGPVIDKEALQGLQSHIKHLHKTARFIATVTVEGEQALAGYFFAPHVFEIQSLNELPREVFGPVLHVVRYRACDLKQVLDEINQSGYGLTLGVHSRIEAVAEYIYRQTRVGNTYINRNTVGAVVGVNPFGGHGLSGTGPKAGGPYYLLRFANTVPDDKGGAVDEDAVQVCQKLIALSEQYLQHSELLPGPTGEENRLTLYGRGRIVCVVRDAYTDANIAQLLALPLLAGCSVQVAAEPASRAKVTRIIKHVKNTVLDFISLSELEDCLVSAEIAGVSLLYDDPDLALVKQRLAARQGALLPLVVLPSHTQWINNKYQSLALLMRFVIEKTRTENLVARGGNTQLFNLTE</sequence>
<comment type="cofactor">
    <cofactor evidence="5">
        <name>FAD</name>
        <dbReference type="ChEBI" id="CHEBI:57692"/>
    </cofactor>
</comment>
<feature type="domain" description="Proline dehydrogenase PutA" evidence="9">
    <location>
        <begin position="60"/>
        <end position="173"/>
    </location>
</feature>
<dbReference type="GO" id="GO:0003677">
    <property type="term" value="F:DNA binding"/>
    <property type="evidence" value="ECO:0007669"/>
    <property type="project" value="UniProtKB-KW"/>
</dbReference>
<dbReference type="GO" id="GO:0003842">
    <property type="term" value="F:L-glutamate gamma-semialdehyde dehydrogenase activity"/>
    <property type="evidence" value="ECO:0007669"/>
    <property type="project" value="UniProtKB-UniRule"/>
</dbReference>
<keyword evidence="11" id="KW-1185">Reference proteome</keyword>
<dbReference type="GO" id="GO:0009898">
    <property type="term" value="C:cytoplasmic side of plasma membrane"/>
    <property type="evidence" value="ECO:0007669"/>
    <property type="project" value="TreeGrafter"/>
</dbReference>
<comment type="pathway">
    <text evidence="1 5">Amino-acid degradation; L-proline degradation into L-glutamate; L-glutamate from L-proline: step 2/2.</text>
</comment>
<dbReference type="GO" id="GO:0004657">
    <property type="term" value="F:proline dehydrogenase activity"/>
    <property type="evidence" value="ECO:0007669"/>
    <property type="project" value="UniProtKB-UniRule"/>
</dbReference>
<dbReference type="SUPFAM" id="SSF53720">
    <property type="entry name" value="ALDH-like"/>
    <property type="match status" value="1"/>
</dbReference>
<evidence type="ECO:0000256" key="1">
    <source>
        <dbReference type="ARBA" id="ARBA00004786"/>
    </source>
</evidence>
<reference evidence="10 11" key="1">
    <citation type="submission" date="2016-11" db="EMBL/GenBank/DDBJ databases">
        <title>Trade-off between light-utilization and light-protection in marine flavobacteria.</title>
        <authorList>
            <person name="Kumagai Y."/>
        </authorList>
    </citation>
    <scope>NUCLEOTIDE SEQUENCE [LARGE SCALE GENOMIC DNA]</scope>
    <source>
        <strain evidence="10 11">NBRC 107125</strain>
    </source>
</reference>
<evidence type="ECO:0000256" key="5">
    <source>
        <dbReference type="PIRNR" id="PIRNR000197"/>
    </source>
</evidence>
<dbReference type="RefSeq" id="WP_085759417.1">
    <property type="nucleotide sequence ID" value="NZ_CP019343.1"/>
</dbReference>
<dbReference type="SUPFAM" id="SSF81935">
    <property type="entry name" value="N-terminal domain of bifunctional PutA protein"/>
    <property type="match status" value="1"/>
</dbReference>
<name>A0A1X9NDK9_9GAMM</name>
<dbReference type="InterPro" id="IPR016163">
    <property type="entry name" value="Ald_DH_C"/>
</dbReference>
<keyword evidence="5" id="KW-0805">Transcription regulation</keyword>
<dbReference type="NCBIfam" id="TIGR01238">
    <property type="entry name" value="D1pyr5carbox3"/>
    <property type="match status" value="1"/>
</dbReference>
<proteinExistence type="inferred from homology"/>
<dbReference type="PANTHER" id="PTHR42862:SF1">
    <property type="entry name" value="DELTA-1-PYRROLINE-5-CARBOXYLATE DEHYDROGENASE 2, ISOFORM A-RELATED"/>
    <property type="match status" value="1"/>
</dbReference>
<organism evidence="10 11">
    <name type="scientific">Oceanicoccus sagamiensis</name>
    <dbReference type="NCBI Taxonomy" id="716816"/>
    <lineage>
        <taxon>Bacteria</taxon>
        <taxon>Pseudomonadati</taxon>
        <taxon>Pseudomonadota</taxon>
        <taxon>Gammaproteobacteria</taxon>
        <taxon>Cellvibrionales</taxon>
        <taxon>Spongiibacteraceae</taxon>
        <taxon>Oceanicoccus</taxon>
    </lineage>
</organism>
<dbReference type="NCBIfam" id="NF008869">
    <property type="entry name" value="PRK11904.1"/>
    <property type="match status" value="1"/>
</dbReference>
<gene>
    <name evidence="10" type="ORF">BST96_14625</name>
</gene>
<evidence type="ECO:0000256" key="4">
    <source>
        <dbReference type="ARBA" id="ARBA00048142"/>
    </source>
</evidence>
<dbReference type="Proteomes" id="UP000193450">
    <property type="component" value="Chromosome"/>
</dbReference>
<dbReference type="EMBL" id="CP019343">
    <property type="protein sequence ID" value="ARN75241.1"/>
    <property type="molecule type" value="Genomic_DNA"/>
</dbReference>
<keyword evidence="5" id="KW-0285">Flavoprotein</keyword>
<dbReference type="STRING" id="716816.BST96_14625"/>
<keyword evidence="5" id="KW-0274">FAD</keyword>
<dbReference type="InterPro" id="IPR015590">
    <property type="entry name" value="Aldehyde_DH_dom"/>
</dbReference>
<evidence type="ECO:0000313" key="10">
    <source>
        <dbReference type="EMBL" id="ARN75241.1"/>
    </source>
</evidence>
<dbReference type="Gene3D" id="3.40.309.10">
    <property type="entry name" value="Aldehyde Dehydrogenase, Chain A, domain 2"/>
    <property type="match status" value="1"/>
</dbReference>
<dbReference type="Pfam" id="PF01619">
    <property type="entry name" value="Pro_dh"/>
    <property type="match status" value="1"/>
</dbReference>
<feature type="active site" evidence="6">
    <location>
        <position position="784"/>
    </location>
</feature>
<keyword evidence="5" id="KW-0238">DNA-binding</keyword>
<dbReference type="Pfam" id="PF14850">
    <property type="entry name" value="Pro_dh-DNA_bdg"/>
    <property type="match status" value="1"/>
</dbReference>
<dbReference type="FunFam" id="3.40.309.10:FF:000005">
    <property type="entry name" value="1-pyrroline-5-carboxylate dehydrogenase 1"/>
    <property type="match status" value="1"/>
</dbReference>